<proteinExistence type="inferred from homology"/>
<dbReference type="InterPro" id="IPR003439">
    <property type="entry name" value="ABC_transporter-like_ATP-bd"/>
</dbReference>
<dbReference type="SMART" id="SM00382">
    <property type="entry name" value="AAA"/>
    <property type="match status" value="1"/>
</dbReference>
<organism evidence="6 7">
    <name type="scientific">Geotalea uraniireducens (strain Rf4)</name>
    <name type="common">Geobacter uraniireducens</name>
    <dbReference type="NCBI Taxonomy" id="351605"/>
    <lineage>
        <taxon>Bacteria</taxon>
        <taxon>Pseudomonadati</taxon>
        <taxon>Thermodesulfobacteriota</taxon>
        <taxon>Desulfuromonadia</taxon>
        <taxon>Geobacterales</taxon>
        <taxon>Geobacteraceae</taxon>
        <taxon>Geotalea</taxon>
    </lineage>
</organism>
<dbReference type="InterPro" id="IPR003593">
    <property type="entry name" value="AAA+_ATPase"/>
</dbReference>
<feature type="domain" description="ABC transporter" evidence="5">
    <location>
        <begin position="35"/>
        <end position="259"/>
    </location>
</feature>
<dbReference type="AlphaFoldDB" id="A5G419"/>
<dbReference type="InterPro" id="IPR050683">
    <property type="entry name" value="Bact_Polysacc_Export_ATP-bd"/>
</dbReference>
<comment type="similarity">
    <text evidence="1">Belongs to the ABC transporter superfamily.</text>
</comment>
<gene>
    <name evidence="6" type="ordered locus">Gura_2358</name>
</gene>
<evidence type="ECO:0000313" key="6">
    <source>
        <dbReference type="EMBL" id="ABQ26537.1"/>
    </source>
</evidence>
<dbReference type="SUPFAM" id="SSF52540">
    <property type="entry name" value="P-loop containing nucleoside triphosphate hydrolases"/>
    <property type="match status" value="1"/>
</dbReference>
<keyword evidence="3" id="KW-0547">Nucleotide-binding</keyword>
<dbReference type="Pfam" id="PF00005">
    <property type="entry name" value="ABC_tran"/>
    <property type="match status" value="1"/>
</dbReference>
<dbReference type="InterPro" id="IPR015860">
    <property type="entry name" value="ABC_transpr_TagH-like"/>
</dbReference>
<evidence type="ECO:0000256" key="3">
    <source>
        <dbReference type="ARBA" id="ARBA00022741"/>
    </source>
</evidence>
<dbReference type="RefSeq" id="WP_011939230.1">
    <property type="nucleotide sequence ID" value="NC_009483.1"/>
</dbReference>
<dbReference type="Proteomes" id="UP000006695">
    <property type="component" value="Chromosome"/>
</dbReference>
<keyword evidence="7" id="KW-1185">Reference proteome</keyword>
<evidence type="ECO:0000256" key="1">
    <source>
        <dbReference type="ARBA" id="ARBA00005417"/>
    </source>
</evidence>
<reference evidence="6 7" key="1">
    <citation type="submission" date="2007-05" db="EMBL/GenBank/DDBJ databases">
        <title>Complete sequence of Geobacter uraniireducens Rf4.</title>
        <authorList>
            <consortium name="US DOE Joint Genome Institute"/>
            <person name="Copeland A."/>
            <person name="Lucas S."/>
            <person name="Lapidus A."/>
            <person name="Barry K."/>
            <person name="Detter J.C."/>
            <person name="Glavina del Rio T."/>
            <person name="Hammon N."/>
            <person name="Israni S."/>
            <person name="Dalin E."/>
            <person name="Tice H."/>
            <person name="Pitluck S."/>
            <person name="Chertkov O."/>
            <person name="Brettin T."/>
            <person name="Bruce D."/>
            <person name="Han C."/>
            <person name="Schmutz J."/>
            <person name="Larimer F."/>
            <person name="Land M."/>
            <person name="Hauser L."/>
            <person name="Kyrpides N."/>
            <person name="Mikhailova N."/>
            <person name="Shelobolina E."/>
            <person name="Aklujkar M."/>
            <person name="Lovley D."/>
            <person name="Richardson P."/>
        </authorList>
    </citation>
    <scope>NUCLEOTIDE SEQUENCE [LARGE SCALE GENOMIC DNA]</scope>
    <source>
        <strain evidence="6 7">Rf4</strain>
    </source>
</reference>
<protein>
    <submittedName>
        <fullName evidence="6">ABC transporter related protein</fullName>
    </submittedName>
</protein>
<name>A5G419_GEOUR</name>
<dbReference type="PANTHER" id="PTHR46743:SF2">
    <property type="entry name" value="TEICHOIC ACIDS EXPORT ATP-BINDING PROTEIN TAGH"/>
    <property type="match status" value="1"/>
</dbReference>
<dbReference type="PROSITE" id="PS50893">
    <property type="entry name" value="ABC_TRANSPORTER_2"/>
    <property type="match status" value="1"/>
</dbReference>
<evidence type="ECO:0000313" key="7">
    <source>
        <dbReference type="Proteomes" id="UP000006695"/>
    </source>
</evidence>
<dbReference type="GO" id="GO:0016020">
    <property type="term" value="C:membrane"/>
    <property type="evidence" value="ECO:0007669"/>
    <property type="project" value="InterPro"/>
</dbReference>
<dbReference type="OrthoDB" id="9805130at2"/>
<dbReference type="GO" id="GO:0005524">
    <property type="term" value="F:ATP binding"/>
    <property type="evidence" value="ECO:0007669"/>
    <property type="project" value="UniProtKB-KW"/>
</dbReference>
<evidence type="ECO:0000256" key="2">
    <source>
        <dbReference type="ARBA" id="ARBA00022448"/>
    </source>
</evidence>
<keyword evidence="2" id="KW-0813">Transport</keyword>
<dbReference type="Gene3D" id="3.40.50.300">
    <property type="entry name" value="P-loop containing nucleotide triphosphate hydrolases"/>
    <property type="match status" value="1"/>
</dbReference>
<dbReference type="GO" id="GO:0140359">
    <property type="term" value="F:ABC-type transporter activity"/>
    <property type="evidence" value="ECO:0007669"/>
    <property type="project" value="InterPro"/>
</dbReference>
<sequence>MSDITIRAENLSKRYNIATAKYRYDTLCDQLADGLKSVFLRKGRSHLAERTFWALKDVSFEVRQGEIVGIIGQNGAGKSTLLKVISRITVPTDGRAEIFGRVGSLLEVGTGFHPELTGRENIYLNGAIIGMKKEEIRRRFDAIVEFAEVGEFLDMPVKRYSSGMYVRLGFAVAAHLEPEILLVDEVLSVGDAAFQKKCLDKIGDAARDGRTVLLISHNMTAVNSLCKRVIWVNGGKIVEDGPTAQIVTRYLATSVKGMDLSEEVWNDVNDAPGNDMVRLHRVRLRRQDGCLSDPLTMQTPFQVEVEYWNLAADTHLHTTLHLYTAEGIIAFTTCNLNNRPLATGLYRNVCYFPGDLLNSGSHRFVVLVVKDGSSVIYSHESRVSFDIFDVRERQGVWYGKEPGVVQPVLEWKMEYLGGFSD</sequence>
<dbReference type="STRING" id="351605.Gura_2358"/>
<dbReference type="HOGENOM" id="CLU_000604_101_1_7"/>
<dbReference type="GO" id="GO:0016887">
    <property type="term" value="F:ATP hydrolysis activity"/>
    <property type="evidence" value="ECO:0007669"/>
    <property type="project" value="InterPro"/>
</dbReference>
<dbReference type="KEGG" id="gur:Gura_2358"/>
<dbReference type="PANTHER" id="PTHR46743">
    <property type="entry name" value="TEICHOIC ACIDS EXPORT ATP-BINDING PROTEIN TAGH"/>
    <property type="match status" value="1"/>
</dbReference>
<evidence type="ECO:0000259" key="5">
    <source>
        <dbReference type="PROSITE" id="PS50893"/>
    </source>
</evidence>
<dbReference type="CDD" id="cd03220">
    <property type="entry name" value="ABC_KpsT_Wzt"/>
    <property type="match status" value="1"/>
</dbReference>
<keyword evidence="4" id="KW-0067">ATP-binding</keyword>
<evidence type="ECO:0000256" key="4">
    <source>
        <dbReference type="ARBA" id="ARBA00022840"/>
    </source>
</evidence>
<dbReference type="InterPro" id="IPR027417">
    <property type="entry name" value="P-loop_NTPase"/>
</dbReference>
<dbReference type="EMBL" id="CP000698">
    <property type="protein sequence ID" value="ABQ26537.1"/>
    <property type="molecule type" value="Genomic_DNA"/>
</dbReference>
<accession>A5G419</accession>